<keyword evidence="2" id="KW-1185">Reference proteome</keyword>
<organismHost>
    <name type="scientific">Delftia acidovorans</name>
    <name type="common">Pseudomonas acidovorans</name>
    <name type="synonym">Comamonas acidovorans</name>
    <dbReference type="NCBI Taxonomy" id="80866"/>
</organismHost>
<accession>C9DFY7</accession>
<reference evidence="2" key="1">
    <citation type="submission" date="2009-07" db="EMBL/GenBank/DDBJ databases">
        <authorList>
            <person name="Kropinski A.M."/>
            <person name="Villegas A."/>
            <person name="Lingohr E.J."/>
        </authorList>
    </citation>
    <scope>NUCLEOTIDE SEQUENCE [LARGE SCALE GENOMIC DNA]</scope>
</reference>
<dbReference type="RefSeq" id="YP_003358870.1">
    <property type="nucleotide sequence ID" value="NC_013697.1"/>
</dbReference>
<dbReference type="GeneID" id="8683962"/>
<proteinExistence type="predicted"/>
<organism evidence="1 2">
    <name type="scientific">Delftia phage PhiW-14</name>
    <name type="common">Deftia acidovorans bacteriophage phiW-14</name>
    <dbReference type="NCBI Taxonomy" id="665032"/>
    <lineage>
        <taxon>Viruses</taxon>
        <taxon>Duplodnaviria</taxon>
        <taxon>Heunggongvirae</taxon>
        <taxon>Uroviricota</taxon>
        <taxon>Caudoviricetes</taxon>
        <taxon>Ionavirus</taxon>
        <taxon>Ionavirus W14</taxon>
    </lineage>
</organism>
<name>C9DFY7_BPW14</name>
<dbReference type="Proteomes" id="UP000008986">
    <property type="component" value="Segment"/>
</dbReference>
<protein>
    <submittedName>
        <fullName evidence="1">Uncharacterized protein</fullName>
    </submittedName>
</protein>
<dbReference type="KEGG" id="vg:8683962"/>
<evidence type="ECO:0000313" key="2">
    <source>
        <dbReference type="Proteomes" id="UP000008986"/>
    </source>
</evidence>
<dbReference type="EMBL" id="GQ357915">
    <property type="protein sequence ID" value="ACV50038.1"/>
    <property type="molecule type" value="Genomic_DNA"/>
</dbReference>
<evidence type="ECO:0000313" key="1">
    <source>
        <dbReference type="EMBL" id="ACV50038.1"/>
    </source>
</evidence>
<sequence length="170" mass="19468">MSFADYTAFAKYHARNAQGAGWRSKRQQDRDEWKASRVLDIPKVQAMIIEDASGIRATMGCDFGSPTAFLNVSQINIDFRGCATRFYTAISTTAPKVTFRFKVPTAIGDDNLEQFKKVISLMFFDRYKMYEQEYGNGYGQMVMFSVPDEEVQWFMETAIAKLIPLLKTFD</sequence>
<gene>
    <name evidence="1" type="primary">15</name>
</gene>